<name>X0SAI1_9ZZZZ</name>
<organism evidence="2">
    <name type="scientific">marine sediment metagenome</name>
    <dbReference type="NCBI Taxonomy" id="412755"/>
    <lineage>
        <taxon>unclassified sequences</taxon>
        <taxon>metagenomes</taxon>
        <taxon>ecological metagenomes</taxon>
    </lineage>
</organism>
<dbReference type="EMBL" id="BARS01005359">
    <property type="protein sequence ID" value="GAF72186.1"/>
    <property type="molecule type" value="Genomic_DNA"/>
</dbReference>
<keyword evidence="1" id="KW-0808">Transferase</keyword>
<dbReference type="PANTHER" id="PTHR48207">
    <property type="entry name" value="SUCCINATE--HYDROXYMETHYLGLUTARATE COA-TRANSFERASE"/>
    <property type="match status" value="1"/>
</dbReference>
<accession>X0SAI1</accession>
<dbReference type="GO" id="GO:0008410">
    <property type="term" value="F:CoA-transferase activity"/>
    <property type="evidence" value="ECO:0007669"/>
    <property type="project" value="TreeGrafter"/>
</dbReference>
<comment type="caution">
    <text evidence="2">The sequence shown here is derived from an EMBL/GenBank/DDBJ whole genome shotgun (WGS) entry which is preliminary data.</text>
</comment>
<evidence type="ECO:0000256" key="1">
    <source>
        <dbReference type="ARBA" id="ARBA00022679"/>
    </source>
</evidence>
<dbReference type="InterPro" id="IPR044855">
    <property type="entry name" value="CoA-Trfase_III_dom3_sf"/>
</dbReference>
<sequence length="344" mass="39092">MNRQGALSGYRVLDLTDEKALLCPRFLADMGAEVIRLEKPGTPSFHWENLSKQSVTLDIELEAGRELFTKLIEKADVLVESRPPRYLEKLGLGYSRLSEINPRLIMASITPFGRDGPCRDYKSGDLVASALGGQLYVTGEPEKSPLKPFGNQSYYLASLFAAIGVLLSLYRRHSSGKGQHIDISLQECVAAALDHVLVRYFYEDTVAQRRGSLHWNNAFRVFPAKDGYVLLSLFYQWHTLVEWLASEDMAEDLTDEKWRDGEYRLEHIDHVVEVLERWTESHSKAQLVAKAQLMRFPWAEVASIPDLLSSPQLRERNFWVEIEYLGQKYKIPGTPCRSGNGAIQ</sequence>
<dbReference type="Gene3D" id="3.30.1540.10">
    <property type="entry name" value="formyl-coa transferase, domain 3"/>
    <property type="match status" value="1"/>
</dbReference>
<reference evidence="2" key="1">
    <citation type="journal article" date="2014" name="Front. Microbiol.">
        <title>High frequency of phylogenetically diverse reductive dehalogenase-homologous genes in deep subseafloor sedimentary metagenomes.</title>
        <authorList>
            <person name="Kawai M."/>
            <person name="Futagami T."/>
            <person name="Toyoda A."/>
            <person name="Takaki Y."/>
            <person name="Nishi S."/>
            <person name="Hori S."/>
            <person name="Arai W."/>
            <person name="Tsubouchi T."/>
            <person name="Morono Y."/>
            <person name="Uchiyama I."/>
            <person name="Ito T."/>
            <person name="Fujiyama A."/>
            <person name="Inagaki F."/>
            <person name="Takami H."/>
        </authorList>
    </citation>
    <scope>NUCLEOTIDE SEQUENCE</scope>
    <source>
        <strain evidence="2">Expedition CK06-06</strain>
    </source>
</reference>
<dbReference type="Gene3D" id="3.40.50.10540">
    <property type="entry name" value="Crotonobetainyl-coa:carnitine coa-transferase, domain 1"/>
    <property type="match status" value="1"/>
</dbReference>
<dbReference type="InterPro" id="IPR050483">
    <property type="entry name" value="CoA-transferase_III_domain"/>
</dbReference>
<protein>
    <submittedName>
        <fullName evidence="2">Uncharacterized protein</fullName>
    </submittedName>
</protein>
<proteinExistence type="predicted"/>
<dbReference type="Pfam" id="PF02515">
    <property type="entry name" value="CoA_transf_3"/>
    <property type="match status" value="1"/>
</dbReference>
<dbReference type="InterPro" id="IPR003673">
    <property type="entry name" value="CoA-Trfase_fam_III"/>
</dbReference>
<dbReference type="PANTHER" id="PTHR48207:SF3">
    <property type="entry name" value="SUCCINATE--HYDROXYMETHYLGLUTARATE COA-TRANSFERASE"/>
    <property type="match status" value="1"/>
</dbReference>
<dbReference type="InterPro" id="IPR023606">
    <property type="entry name" value="CoA-Trfase_III_dom_1_sf"/>
</dbReference>
<dbReference type="SUPFAM" id="SSF89796">
    <property type="entry name" value="CoA-transferase family III (CaiB/BaiF)"/>
    <property type="match status" value="1"/>
</dbReference>
<dbReference type="AlphaFoldDB" id="X0SAI1"/>
<gene>
    <name evidence="2" type="ORF">S01H1_10505</name>
</gene>
<evidence type="ECO:0000313" key="2">
    <source>
        <dbReference type="EMBL" id="GAF72186.1"/>
    </source>
</evidence>